<comment type="caution">
    <text evidence="3">The sequence shown here is derived from an EMBL/GenBank/DDBJ whole genome shotgun (WGS) entry which is preliminary data.</text>
</comment>
<keyword evidence="2" id="KW-0472">Membrane</keyword>
<protein>
    <submittedName>
        <fullName evidence="3">Uncharacterized protein</fullName>
    </submittedName>
</protein>
<organism evidence="3 4">
    <name type="scientific">Macrosiphum euphorbiae</name>
    <name type="common">potato aphid</name>
    <dbReference type="NCBI Taxonomy" id="13131"/>
    <lineage>
        <taxon>Eukaryota</taxon>
        <taxon>Metazoa</taxon>
        <taxon>Ecdysozoa</taxon>
        <taxon>Arthropoda</taxon>
        <taxon>Hexapoda</taxon>
        <taxon>Insecta</taxon>
        <taxon>Pterygota</taxon>
        <taxon>Neoptera</taxon>
        <taxon>Paraneoptera</taxon>
        <taxon>Hemiptera</taxon>
        <taxon>Sternorrhyncha</taxon>
        <taxon>Aphidomorpha</taxon>
        <taxon>Aphidoidea</taxon>
        <taxon>Aphididae</taxon>
        <taxon>Macrosiphini</taxon>
        <taxon>Macrosiphum</taxon>
    </lineage>
</organism>
<accession>A0AAV0Y203</accession>
<name>A0AAV0Y203_9HEMI</name>
<feature type="coiled-coil region" evidence="1">
    <location>
        <begin position="51"/>
        <end position="78"/>
    </location>
</feature>
<dbReference type="PANTHER" id="PTHR46289:SF14">
    <property type="entry name" value="DUF4371 DOMAIN-CONTAINING PROTEIN"/>
    <property type="match status" value="1"/>
</dbReference>
<feature type="transmembrane region" description="Helical" evidence="2">
    <location>
        <begin position="21"/>
        <end position="40"/>
    </location>
</feature>
<dbReference type="InterPro" id="IPR052958">
    <property type="entry name" value="IFN-induced_PKR_regulator"/>
</dbReference>
<keyword evidence="1" id="KW-0175">Coiled coil</keyword>
<evidence type="ECO:0000256" key="2">
    <source>
        <dbReference type="SAM" id="Phobius"/>
    </source>
</evidence>
<gene>
    <name evidence="3" type="ORF">MEUPH1_LOCUS27510</name>
</gene>
<dbReference type="PANTHER" id="PTHR46289">
    <property type="entry name" value="52 KDA REPRESSOR OF THE INHIBITOR OF THE PROTEIN KINASE-LIKE PROTEIN-RELATED"/>
    <property type="match status" value="1"/>
</dbReference>
<sequence>MWNDYDTSDKARRLRSCILNIEFILCLIILNKGFALGLALSKCLQTTSIDLKEAMSLAKNTKQALEEIRANADTYFREMFEQVKLMTTQFDIEIKIPRTAKRQTNRLNLAKETQKFTGTG</sequence>
<evidence type="ECO:0000313" key="4">
    <source>
        <dbReference type="Proteomes" id="UP001160148"/>
    </source>
</evidence>
<evidence type="ECO:0000256" key="1">
    <source>
        <dbReference type="SAM" id="Coils"/>
    </source>
</evidence>
<proteinExistence type="predicted"/>
<keyword evidence="2" id="KW-0812">Transmembrane</keyword>
<keyword evidence="2" id="KW-1133">Transmembrane helix</keyword>
<dbReference type="AlphaFoldDB" id="A0AAV0Y203"/>
<keyword evidence="4" id="KW-1185">Reference proteome</keyword>
<reference evidence="3 4" key="1">
    <citation type="submission" date="2023-01" db="EMBL/GenBank/DDBJ databases">
        <authorList>
            <person name="Whitehead M."/>
        </authorList>
    </citation>
    <scope>NUCLEOTIDE SEQUENCE [LARGE SCALE GENOMIC DNA]</scope>
</reference>
<dbReference type="EMBL" id="CARXXK010001128">
    <property type="protein sequence ID" value="CAI6373809.1"/>
    <property type="molecule type" value="Genomic_DNA"/>
</dbReference>
<evidence type="ECO:0000313" key="3">
    <source>
        <dbReference type="EMBL" id="CAI6373809.1"/>
    </source>
</evidence>
<dbReference type="Proteomes" id="UP001160148">
    <property type="component" value="Unassembled WGS sequence"/>
</dbReference>